<sequence length="64" mass="7302">MTLGFIRSENLSPSLTMCSCSNSWSLITTMGWVIQIFFHSTYRYNFVYAEMAGDREEIGNVVVP</sequence>
<accession>A0AAV5S654</accession>
<reference evidence="1" key="1">
    <citation type="submission" date="2023-10" db="EMBL/GenBank/DDBJ databases">
        <title>Genome assembly of Pristionchus species.</title>
        <authorList>
            <person name="Yoshida K."/>
            <person name="Sommer R.J."/>
        </authorList>
    </citation>
    <scope>NUCLEOTIDE SEQUENCE</scope>
    <source>
        <strain evidence="1">RS0144</strain>
    </source>
</reference>
<organism evidence="1 2">
    <name type="scientific">Pristionchus entomophagus</name>
    <dbReference type="NCBI Taxonomy" id="358040"/>
    <lineage>
        <taxon>Eukaryota</taxon>
        <taxon>Metazoa</taxon>
        <taxon>Ecdysozoa</taxon>
        <taxon>Nematoda</taxon>
        <taxon>Chromadorea</taxon>
        <taxon>Rhabditida</taxon>
        <taxon>Rhabditina</taxon>
        <taxon>Diplogasteromorpha</taxon>
        <taxon>Diplogasteroidea</taxon>
        <taxon>Neodiplogasteridae</taxon>
        <taxon>Pristionchus</taxon>
    </lineage>
</organism>
<dbReference type="EMBL" id="BTSX01000001">
    <property type="protein sequence ID" value="GMS78102.1"/>
    <property type="molecule type" value="Genomic_DNA"/>
</dbReference>
<gene>
    <name evidence="1" type="ORF">PENTCL1PPCAC_277</name>
</gene>
<dbReference type="Proteomes" id="UP001432027">
    <property type="component" value="Unassembled WGS sequence"/>
</dbReference>
<evidence type="ECO:0008006" key="3">
    <source>
        <dbReference type="Google" id="ProtNLM"/>
    </source>
</evidence>
<comment type="caution">
    <text evidence="1">The sequence shown here is derived from an EMBL/GenBank/DDBJ whole genome shotgun (WGS) entry which is preliminary data.</text>
</comment>
<evidence type="ECO:0000313" key="2">
    <source>
        <dbReference type="Proteomes" id="UP001432027"/>
    </source>
</evidence>
<feature type="non-terminal residue" evidence="1">
    <location>
        <position position="64"/>
    </location>
</feature>
<name>A0AAV5S654_9BILA</name>
<dbReference type="AlphaFoldDB" id="A0AAV5S654"/>
<protein>
    <recommendedName>
        <fullName evidence="3">G protein-coupled receptor</fullName>
    </recommendedName>
</protein>
<evidence type="ECO:0000313" key="1">
    <source>
        <dbReference type="EMBL" id="GMS78102.1"/>
    </source>
</evidence>
<keyword evidence="2" id="KW-1185">Reference proteome</keyword>
<dbReference type="PROSITE" id="PS51257">
    <property type="entry name" value="PROKAR_LIPOPROTEIN"/>
    <property type="match status" value="1"/>
</dbReference>
<proteinExistence type="predicted"/>